<accession>A0ABN7SL34</accession>
<evidence type="ECO:0000256" key="1">
    <source>
        <dbReference type="SAM" id="MobiDB-lite"/>
    </source>
</evidence>
<keyword evidence="3" id="KW-1185">Reference proteome</keyword>
<organism evidence="2 3">
    <name type="scientific">Oikopleura dioica</name>
    <name type="common">Tunicate</name>
    <dbReference type="NCBI Taxonomy" id="34765"/>
    <lineage>
        <taxon>Eukaryota</taxon>
        <taxon>Metazoa</taxon>
        <taxon>Chordata</taxon>
        <taxon>Tunicata</taxon>
        <taxon>Appendicularia</taxon>
        <taxon>Copelata</taxon>
        <taxon>Oikopleuridae</taxon>
        <taxon>Oikopleura</taxon>
    </lineage>
</organism>
<dbReference type="EMBL" id="OU015569">
    <property type="protein sequence ID" value="CAG5099275.1"/>
    <property type="molecule type" value="Genomic_DNA"/>
</dbReference>
<name>A0ABN7SL34_OIKDI</name>
<sequence>MSDVPATQFESSIMELDSWLEGESERAVQNMREMNQSLDSMEKATARVCAGTDEIALMMKNIRDENQALKQKLITKEKEQKELAQELNQAINIIDGMEVEAEAAKEDLAKMKRQLEEANKLINNYEQEKRKRRRRREEKRRNEEMKKAQPIEIPPAIPPVSAAPKENSWQEVSEIALAVALIGATAYLCYKY</sequence>
<evidence type="ECO:0000313" key="3">
    <source>
        <dbReference type="Proteomes" id="UP001158576"/>
    </source>
</evidence>
<reference evidence="2 3" key="1">
    <citation type="submission" date="2021-04" db="EMBL/GenBank/DDBJ databases">
        <authorList>
            <person name="Bliznina A."/>
        </authorList>
    </citation>
    <scope>NUCLEOTIDE SEQUENCE [LARGE SCALE GENOMIC DNA]</scope>
</reference>
<proteinExistence type="predicted"/>
<feature type="region of interest" description="Disordered" evidence="1">
    <location>
        <begin position="124"/>
        <end position="165"/>
    </location>
</feature>
<gene>
    <name evidence="2" type="ORF">OKIOD_LOCUS7959</name>
</gene>
<evidence type="ECO:0000313" key="2">
    <source>
        <dbReference type="EMBL" id="CAG5099275.1"/>
    </source>
</evidence>
<dbReference type="Proteomes" id="UP001158576">
    <property type="component" value="Chromosome XSR"/>
</dbReference>
<feature type="compositionally biased region" description="Basic and acidic residues" evidence="1">
    <location>
        <begin position="139"/>
        <end position="149"/>
    </location>
</feature>
<protein>
    <submittedName>
        <fullName evidence="2">Oidioi.mRNA.OKI2018_I69.XSR.g16401.t1.cds</fullName>
    </submittedName>
</protein>